<dbReference type="InterPro" id="IPR013320">
    <property type="entry name" value="ConA-like_dom_sf"/>
</dbReference>
<dbReference type="RefSeq" id="WP_321535401.1">
    <property type="nucleotide sequence ID" value="NZ_JARGDL010000005.1"/>
</dbReference>
<dbReference type="PANTHER" id="PTHR10963">
    <property type="entry name" value="GLYCOSYL HYDROLASE-RELATED"/>
    <property type="match status" value="1"/>
</dbReference>
<dbReference type="InterPro" id="IPR050546">
    <property type="entry name" value="Glycosyl_Hydrlase_16"/>
</dbReference>
<dbReference type="PANTHER" id="PTHR10963:SF55">
    <property type="entry name" value="GLYCOSIDE HYDROLASE FAMILY 16 PROTEIN"/>
    <property type="match status" value="1"/>
</dbReference>
<evidence type="ECO:0000256" key="1">
    <source>
        <dbReference type="ARBA" id="ARBA00006865"/>
    </source>
</evidence>
<evidence type="ECO:0000313" key="3">
    <source>
        <dbReference type="EMBL" id="MDF1611634.1"/>
    </source>
</evidence>
<dbReference type="InterPro" id="IPR000757">
    <property type="entry name" value="Beta-glucanase-like"/>
</dbReference>
<name>A0AAE3P047_9BACT</name>
<dbReference type="Pfam" id="PF00722">
    <property type="entry name" value="Glyco_hydro_16"/>
    <property type="match status" value="1"/>
</dbReference>
<evidence type="ECO:0000313" key="4">
    <source>
        <dbReference type="Proteomes" id="UP001221302"/>
    </source>
</evidence>
<dbReference type="PROSITE" id="PS51762">
    <property type="entry name" value="GH16_2"/>
    <property type="match status" value="1"/>
</dbReference>
<organism evidence="3 4">
    <name type="scientific">Stygiobacter electus</name>
    <dbReference type="NCBI Taxonomy" id="3032292"/>
    <lineage>
        <taxon>Bacteria</taxon>
        <taxon>Pseudomonadati</taxon>
        <taxon>Ignavibacteriota</taxon>
        <taxon>Ignavibacteria</taxon>
        <taxon>Ignavibacteriales</taxon>
        <taxon>Melioribacteraceae</taxon>
        <taxon>Stygiobacter</taxon>
    </lineage>
</organism>
<gene>
    <name evidence="3" type="ORF">P0M35_05705</name>
</gene>
<keyword evidence="4" id="KW-1185">Reference proteome</keyword>
<dbReference type="EMBL" id="JARGDL010000005">
    <property type="protein sequence ID" value="MDF1611634.1"/>
    <property type="molecule type" value="Genomic_DNA"/>
</dbReference>
<dbReference type="Gene3D" id="2.60.120.200">
    <property type="match status" value="1"/>
</dbReference>
<accession>A0AAE3P047</accession>
<dbReference type="SUPFAM" id="SSF49899">
    <property type="entry name" value="Concanavalin A-like lectins/glucanases"/>
    <property type="match status" value="1"/>
</dbReference>
<dbReference type="CDD" id="cd08023">
    <property type="entry name" value="GH16_laminarinase_like"/>
    <property type="match status" value="1"/>
</dbReference>
<keyword evidence="3" id="KW-0378">Hydrolase</keyword>
<protein>
    <submittedName>
        <fullName evidence="3">Glycoside hydrolase family 16 protein</fullName>
    </submittedName>
</protein>
<dbReference type="Proteomes" id="UP001221302">
    <property type="component" value="Unassembled WGS sequence"/>
</dbReference>
<comment type="similarity">
    <text evidence="1">Belongs to the glycosyl hydrolase 16 family.</text>
</comment>
<evidence type="ECO:0000259" key="2">
    <source>
        <dbReference type="PROSITE" id="PS51762"/>
    </source>
</evidence>
<dbReference type="AlphaFoldDB" id="A0AAE3P047"/>
<sequence length="276" mass="32159">MKNSLVIFFLSTVFFTTCKSQTTEPKKEEIPTPEGYQLVWNDEFDYNGLPNPQKWGYDVGGNGWGNNELQYYTDKRLDNAKVENGKLIITTKMENYQGMSFTSARLVTKNRGDWTYGRIEVRAKLPYGKGTWPAIWMLPTQWNLGNGGWPDNGEIDIMEHVGYDPGWIHASTHCNKYVHTKGTQKTAKIYINDAMSQFHNYILEWTKDEIKMYVDDKHYFTSYNEGKGWEYWPFFKDFHLILNIAVGGNWGGVQGIDTSIFPQKMEIEYVRVYKKL</sequence>
<proteinExistence type="inferred from homology"/>
<comment type="caution">
    <text evidence="3">The sequence shown here is derived from an EMBL/GenBank/DDBJ whole genome shotgun (WGS) entry which is preliminary data.</text>
</comment>
<feature type="domain" description="GH16" evidence="2">
    <location>
        <begin position="44"/>
        <end position="276"/>
    </location>
</feature>
<reference evidence="3" key="1">
    <citation type="submission" date="2023-03" db="EMBL/GenBank/DDBJ databases">
        <title>Stygiobacter electus gen. nov., sp. nov., facultatively anaerobic thermotolerant bacterium of the class Ignavibacteria from a well of Yessentuki mineral water deposit.</title>
        <authorList>
            <person name="Podosokorskaya O.A."/>
            <person name="Elcheninov A.G."/>
            <person name="Petrova N.F."/>
            <person name="Zavarzina D.G."/>
            <person name="Kublanov I.V."/>
            <person name="Merkel A.Y."/>
        </authorList>
    </citation>
    <scope>NUCLEOTIDE SEQUENCE</scope>
    <source>
        <strain evidence="3">09-Me</strain>
    </source>
</reference>
<dbReference type="GO" id="GO:0004553">
    <property type="term" value="F:hydrolase activity, hydrolyzing O-glycosyl compounds"/>
    <property type="evidence" value="ECO:0007669"/>
    <property type="project" value="InterPro"/>
</dbReference>
<dbReference type="GO" id="GO:0005975">
    <property type="term" value="P:carbohydrate metabolic process"/>
    <property type="evidence" value="ECO:0007669"/>
    <property type="project" value="InterPro"/>
</dbReference>